<sequence>MRKSLVSSMSNPDLDFDLCVDTRAKHHNHAIIARMHLNEGSRLIV</sequence>
<organism evidence="1 2">
    <name type="scientific">Candidatus Pseudomonas adelgestsugas</name>
    <dbReference type="NCBI Taxonomy" id="1302376"/>
    <lineage>
        <taxon>Bacteria</taxon>
        <taxon>Pseudomonadati</taxon>
        <taxon>Pseudomonadota</taxon>
        <taxon>Gammaproteobacteria</taxon>
        <taxon>Pseudomonadales</taxon>
        <taxon>Pseudomonadaceae</taxon>
        <taxon>Pseudomonas</taxon>
    </lineage>
</organism>
<reference evidence="1 2" key="1">
    <citation type="journal article" date="2018" name="Genome Biol. Evol.">
        <title>Partnering With a Pest: Genomes of Hemlock Woolly Adelgid Symbionts Reveal Atypical Nutritional Provisioning Patterns in Dual-Obligate Bacteria.</title>
        <authorList>
            <person name="Weglarz K.M."/>
            <person name="Havill N.P."/>
            <person name="Burke G.R."/>
            <person name="von Dohlen C.D."/>
        </authorList>
    </citation>
    <scope>NUCLEOTIDE SEQUENCE [LARGE SCALE GENOMIC DNA]</scope>
    <source>
        <strain evidence="1 2">HWA_ENA</strain>
    </source>
</reference>
<keyword evidence="2" id="KW-1185">Reference proteome</keyword>
<protein>
    <submittedName>
        <fullName evidence="1">Uncharacterized protein</fullName>
    </submittedName>
</protein>
<accession>A0ABX5R965</accession>
<evidence type="ECO:0000313" key="1">
    <source>
        <dbReference type="EMBL" id="QAX82195.1"/>
    </source>
</evidence>
<dbReference type="Proteomes" id="UP000288953">
    <property type="component" value="Chromosome"/>
</dbReference>
<name>A0ABX5R965_9PSED</name>
<evidence type="ECO:0000313" key="2">
    <source>
        <dbReference type="Proteomes" id="UP000288953"/>
    </source>
</evidence>
<proteinExistence type="predicted"/>
<gene>
    <name evidence="1" type="ORF">C3B55_00886</name>
</gene>
<dbReference type="EMBL" id="CP026512">
    <property type="protein sequence ID" value="QAX82195.1"/>
    <property type="molecule type" value="Genomic_DNA"/>
</dbReference>